<dbReference type="PANTHER" id="PTHR43303">
    <property type="entry name" value="NADPH DEHYDROGENASE C23G7.10C-RELATED"/>
    <property type="match status" value="1"/>
</dbReference>
<evidence type="ECO:0000313" key="8">
    <source>
        <dbReference type="Proteomes" id="UP000051658"/>
    </source>
</evidence>
<dbReference type="eggNOG" id="COG1902">
    <property type="taxonomic scope" value="Bacteria"/>
</dbReference>
<comment type="cofactor">
    <cofactor evidence="1">
        <name>FMN</name>
        <dbReference type="ChEBI" id="CHEBI:58210"/>
    </cofactor>
</comment>
<dbReference type="PATRIC" id="fig|1449336.4.peg.187"/>
<gene>
    <name evidence="7" type="ORF">IV74_GL000185</name>
</gene>
<dbReference type="CDD" id="cd02932">
    <property type="entry name" value="OYE_YqiM_FMN"/>
    <property type="match status" value="1"/>
</dbReference>
<sequence>MKSQLLAPYTIKSVEFKNRVMMSPMCMYSVFEQDGKVTDFHLTHYGTRALGQVGLIMVESTAILPNGRISQEDLGIWSDDHIAGLTKLVDHVHEMGAKIGIQLNHAGRKADVPDSIVAPSSITYSEAYQQPEALSENEITEIVKAFKDAVIRCQKAGFDVIELHGAHGYLINQFLSPLTNKRTDQYGGPIGNRYRFLSQIIAEVRALWEKPLFVRISAEDYQADGAHLEDYLMIGKWMRDAGIDLIDVSTGGLVNVQPTNIFPGYQVHYAEEIRKVVGIATGAVGLITNGAQAEEVIGNGRADLVVIGRELLRNPFWVREVAIELNAKDQLKTPVQYLRGWR</sequence>
<keyword evidence="5" id="KW-0560">Oxidoreductase</keyword>
<evidence type="ECO:0000256" key="1">
    <source>
        <dbReference type="ARBA" id="ARBA00001917"/>
    </source>
</evidence>
<dbReference type="EMBL" id="JQBS01000007">
    <property type="protein sequence ID" value="KRN57204.1"/>
    <property type="molecule type" value="Genomic_DNA"/>
</dbReference>
<dbReference type="AlphaFoldDB" id="A0A0R2I5Y0"/>
<organism evidence="7 8">
    <name type="scientific">Carnobacterium divergens DSM 20623</name>
    <dbReference type="NCBI Taxonomy" id="1449336"/>
    <lineage>
        <taxon>Bacteria</taxon>
        <taxon>Bacillati</taxon>
        <taxon>Bacillota</taxon>
        <taxon>Bacilli</taxon>
        <taxon>Lactobacillales</taxon>
        <taxon>Carnobacteriaceae</taxon>
        <taxon>Carnobacterium</taxon>
    </lineage>
</organism>
<protein>
    <submittedName>
        <fullName evidence="7">NADPH dehydrogenase</fullName>
    </submittedName>
</protein>
<evidence type="ECO:0000259" key="6">
    <source>
        <dbReference type="Pfam" id="PF00724"/>
    </source>
</evidence>
<dbReference type="GO" id="GO:0003959">
    <property type="term" value="F:NADPH dehydrogenase activity"/>
    <property type="evidence" value="ECO:0007669"/>
    <property type="project" value="InterPro"/>
</dbReference>
<comment type="caution">
    <text evidence="7">The sequence shown here is derived from an EMBL/GenBank/DDBJ whole genome shotgun (WGS) entry which is preliminary data.</text>
</comment>
<dbReference type="GO" id="GO:0010181">
    <property type="term" value="F:FMN binding"/>
    <property type="evidence" value="ECO:0007669"/>
    <property type="project" value="InterPro"/>
</dbReference>
<keyword evidence="4" id="KW-0521">NADP</keyword>
<dbReference type="SUPFAM" id="SSF51395">
    <property type="entry name" value="FMN-linked oxidoreductases"/>
    <property type="match status" value="1"/>
</dbReference>
<dbReference type="PANTHER" id="PTHR43303:SF4">
    <property type="entry name" value="NADPH DEHYDROGENASE C23G7.10C-RELATED"/>
    <property type="match status" value="1"/>
</dbReference>
<evidence type="ECO:0000256" key="2">
    <source>
        <dbReference type="ARBA" id="ARBA00022630"/>
    </source>
</evidence>
<dbReference type="GeneID" id="89588179"/>
<keyword evidence="2" id="KW-0285">Flavoprotein</keyword>
<dbReference type="Gene3D" id="3.20.20.70">
    <property type="entry name" value="Aldolase class I"/>
    <property type="match status" value="1"/>
</dbReference>
<evidence type="ECO:0000313" key="7">
    <source>
        <dbReference type="EMBL" id="KRN57204.1"/>
    </source>
</evidence>
<evidence type="ECO:0000256" key="4">
    <source>
        <dbReference type="ARBA" id="ARBA00022857"/>
    </source>
</evidence>
<accession>A0A0R2I5Y0</accession>
<evidence type="ECO:0000256" key="5">
    <source>
        <dbReference type="ARBA" id="ARBA00023002"/>
    </source>
</evidence>
<dbReference type="RefSeq" id="WP_034571355.1">
    <property type="nucleotide sequence ID" value="NZ_JQBS01000007.1"/>
</dbReference>
<dbReference type="Pfam" id="PF00724">
    <property type="entry name" value="Oxidored_FMN"/>
    <property type="match status" value="1"/>
</dbReference>
<keyword evidence="8" id="KW-1185">Reference proteome</keyword>
<evidence type="ECO:0000256" key="3">
    <source>
        <dbReference type="ARBA" id="ARBA00022643"/>
    </source>
</evidence>
<dbReference type="GO" id="GO:0050661">
    <property type="term" value="F:NADP binding"/>
    <property type="evidence" value="ECO:0007669"/>
    <property type="project" value="InterPro"/>
</dbReference>
<proteinExistence type="predicted"/>
<reference evidence="7 8" key="1">
    <citation type="journal article" date="2015" name="Genome Announc.">
        <title>Expanding the biotechnology potential of lactobacilli through comparative genomics of 213 strains and associated genera.</title>
        <authorList>
            <person name="Sun Z."/>
            <person name="Harris H.M."/>
            <person name="McCann A."/>
            <person name="Guo C."/>
            <person name="Argimon S."/>
            <person name="Zhang W."/>
            <person name="Yang X."/>
            <person name="Jeffery I.B."/>
            <person name="Cooney J.C."/>
            <person name="Kagawa T.F."/>
            <person name="Liu W."/>
            <person name="Song Y."/>
            <person name="Salvetti E."/>
            <person name="Wrobel A."/>
            <person name="Rasinkangas P."/>
            <person name="Parkhill J."/>
            <person name="Rea M.C."/>
            <person name="O'Sullivan O."/>
            <person name="Ritari J."/>
            <person name="Douillard F.P."/>
            <person name="Paul Ross R."/>
            <person name="Yang R."/>
            <person name="Briner A.E."/>
            <person name="Felis G.E."/>
            <person name="de Vos W.M."/>
            <person name="Barrangou R."/>
            <person name="Klaenhammer T.R."/>
            <person name="Caufield P.W."/>
            <person name="Cui Y."/>
            <person name="Zhang H."/>
            <person name="O'Toole P.W."/>
        </authorList>
    </citation>
    <scope>NUCLEOTIDE SEQUENCE [LARGE SCALE GENOMIC DNA]</scope>
    <source>
        <strain evidence="7 8">DSM 20623</strain>
    </source>
</reference>
<dbReference type="InterPro" id="IPR044152">
    <property type="entry name" value="YqjM-like"/>
</dbReference>
<dbReference type="InterPro" id="IPR001155">
    <property type="entry name" value="OxRdtase_FMN_N"/>
</dbReference>
<feature type="domain" description="NADH:flavin oxidoreductase/NADH oxidase N-terminal" evidence="6">
    <location>
        <begin position="5"/>
        <end position="326"/>
    </location>
</feature>
<dbReference type="InterPro" id="IPR013785">
    <property type="entry name" value="Aldolase_TIM"/>
</dbReference>
<dbReference type="NCBIfam" id="NF010047">
    <property type="entry name" value="PRK13523.1"/>
    <property type="match status" value="1"/>
</dbReference>
<dbReference type="Proteomes" id="UP000051658">
    <property type="component" value="Unassembled WGS sequence"/>
</dbReference>
<name>A0A0R2I5Y0_CARDV</name>
<keyword evidence="3" id="KW-0288">FMN</keyword>